<keyword evidence="2" id="KW-0805">Transcription regulation</keyword>
<dbReference type="InterPro" id="IPR011990">
    <property type="entry name" value="TPR-like_helical_dom_sf"/>
</dbReference>
<dbReference type="GO" id="GO:0000160">
    <property type="term" value="P:phosphorelay signal transduction system"/>
    <property type="evidence" value="ECO:0007669"/>
    <property type="project" value="InterPro"/>
</dbReference>
<dbReference type="InterPro" id="IPR005158">
    <property type="entry name" value="BTAD"/>
</dbReference>
<name>A0A8J3KZP7_9ACTN</name>
<dbReference type="SUPFAM" id="SSF52540">
    <property type="entry name" value="P-loop containing nucleoside triphosphate hydrolases"/>
    <property type="match status" value="1"/>
</dbReference>
<evidence type="ECO:0000256" key="5">
    <source>
        <dbReference type="PROSITE-ProRule" id="PRU01091"/>
    </source>
</evidence>
<dbReference type="AlphaFoldDB" id="A0A8J3KZP7"/>
<dbReference type="GO" id="GO:0003677">
    <property type="term" value="F:DNA binding"/>
    <property type="evidence" value="ECO:0007669"/>
    <property type="project" value="UniProtKB-UniRule"/>
</dbReference>
<keyword evidence="3 5" id="KW-0238">DNA-binding</keyword>
<gene>
    <name evidence="8" type="ORF">Cme02nite_00550</name>
</gene>
<dbReference type="InterPro" id="IPR051677">
    <property type="entry name" value="AfsR-DnrI-RedD_regulator"/>
</dbReference>
<dbReference type="InterPro" id="IPR016032">
    <property type="entry name" value="Sig_transdc_resp-reg_C-effctor"/>
</dbReference>
<dbReference type="EMBL" id="BONJ01000001">
    <property type="protein sequence ID" value="GIG11723.1"/>
    <property type="molecule type" value="Genomic_DNA"/>
</dbReference>
<dbReference type="InterPro" id="IPR027417">
    <property type="entry name" value="P-loop_NTPase"/>
</dbReference>
<evidence type="ECO:0000256" key="2">
    <source>
        <dbReference type="ARBA" id="ARBA00023015"/>
    </source>
</evidence>
<evidence type="ECO:0000256" key="3">
    <source>
        <dbReference type="ARBA" id="ARBA00023125"/>
    </source>
</evidence>
<feature type="domain" description="OmpR/PhoB-type" evidence="7">
    <location>
        <begin position="61"/>
        <end position="167"/>
    </location>
</feature>
<evidence type="ECO:0000256" key="1">
    <source>
        <dbReference type="ARBA" id="ARBA00005820"/>
    </source>
</evidence>
<accession>A0A8J3KZP7</accession>
<feature type="compositionally biased region" description="Polar residues" evidence="6">
    <location>
        <begin position="1"/>
        <end position="10"/>
    </location>
</feature>
<dbReference type="Proteomes" id="UP000660339">
    <property type="component" value="Unassembled WGS sequence"/>
</dbReference>
<feature type="DNA-binding region" description="OmpR/PhoB-type" evidence="5">
    <location>
        <begin position="61"/>
        <end position="167"/>
    </location>
</feature>
<sequence length="1160" mass="123242">MPSGSKQGNPRTLRHRPAAPAAAVVAVDSTLKADHNGRIATSRTARPPSTRVFDHGPGGRLAAYTYDRLMVRVAVLGTTRALRDGPAVDIGGPRQRAVLARLVAAGGQVVATDRLIDDLWGGEPPPKALAALQVYVSHLRRALEPGRPARSPATILISAAPGYALRLPVESVDVWRFEALTADAAACLADDPGRALGLLDAALSAWDGTAFEEFADEDWAAAEARRLEQTRLDAVEQRAVAAIALGQPARVVAELDGHVRAHPLREQAVHALATALYQVGRQADALAVLRTARDRLDDELGVEPGPALRELEVDVLRQAPHLRPVPARAASAGPVAASAAPPLPEPADADGPLGRDREYAQIAAAAEQALRSGPQIVWLAGEPGAGKSTLADHASRRLAASGWHTAWARCPEVDGAPPAWAWGQALRTLLAAVPAADPQRLAPLVEGDGTGDGGQFRMVQAVSDYLRTVAADAPLLIVVDDVHRADGETLQLLRHVANTLADRPLLLLAAYRPAEATDELTTTRAVLAHVAATDLTVSGLGADAVAQLLARHGARVDADTAHRVWERTSGNPLFVTQTARLIAAEGAAAADDAVPAGIRHVLHRRLARLPATAQTVLRHAAVLGRDVDVDVLLAMDATDDDTVLDGLEGGVLAGLLVEPSAGRVRFAHALLRDTLYTETPLLRRGRLHGRALQAMRRLRPHDTAALGRHALAAAGPGGSADVIRFAVPAARQAAHLFAPREAARLWAGIRAVLDQGGDPSLDADRLDVLCGLASALGNAGDVLGARAVRQDAVDTAARLGGPDRMRRALTSMDAPVTWTIRQDRRVDTDLVATIEQALADDRLLPAERSALLSTLVFEVEGDDNERARIAGQEALELAETVGDPHLLCLALNACYFVALVPDRQWQVPEVGERLLAVSTQAGLLNFQTQAHHVLYGARLCRHDFAAARAHVQAAIASATTGQLGLTLAVMSLFEAVQALWNGDFAAAERQYTEIAQQMERGGAPNAVAIGVLGRFAVRLGAGRVEQSAAEFAPFHETVPEQTHDLYARSLLAAGQVEQARRVWRPWLPLREDYFWLFWATVRGQNAVLLGDLDAARASYAQLGPWSGRYAGLENGSIVAGPVDDVLGDLAALLGRPGEAARHHAQARLLAEQTGCRAWRR</sequence>
<dbReference type="Pfam" id="PF00486">
    <property type="entry name" value="Trans_reg_C"/>
    <property type="match status" value="1"/>
</dbReference>
<evidence type="ECO:0000259" key="7">
    <source>
        <dbReference type="PROSITE" id="PS51755"/>
    </source>
</evidence>
<reference evidence="8" key="1">
    <citation type="submission" date="2021-01" db="EMBL/GenBank/DDBJ databases">
        <title>Whole genome shotgun sequence of Catellatospora methionotrophica NBRC 14553.</title>
        <authorList>
            <person name="Komaki H."/>
            <person name="Tamura T."/>
        </authorList>
    </citation>
    <scope>NUCLEOTIDE SEQUENCE</scope>
    <source>
        <strain evidence="8">NBRC 14553</strain>
    </source>
</reference>
<dbReference type="Gene3D" id="1.25.40.10">
    <property type="entry name" value="Tetratricopeptide repeat domain"/>
    <property type="match status" value="1"/>
</dbReference>
<comment type="similarity">
    <text evidence="1">Belongs to the AfsR/DnrI/RedD regulatory family.</text>
</comment>
<dbReference type="Pfam" id="PF03704">
    <property type="entry name" value="BTAD"/>
    <property type="match status" value="1"/>
</dbReference>
<dbReference type="PANTHER" id="PTHR35807">
    <property type="entry name" value="TRANSCRIPTIONAL REGULATOR REDD-RELATED"/>
    <property type="match status" value="1"/>
</dbReference>
<evidence type="ECO:0000313" key="9">
    <source>
        <dbReference type="Proteomes" id="UP000660339"/>
    </source>
</evidence>
<dbReference type="Pfam" id="PF13191">
    <property type="entry name" value="AAA_16"/>
    <property type="match status" value="1"/>
</dbReference>
<dbReference type="CDD" id="cd15831">
    <property type="entry name" value="BTAD"/>
    <property type="match status" value="1"/>
</dbReference>
<dbReference type="SMART" id="SM00862">
    <property type="entry name" value="Trans_reg_C"/>
    <property type="match status" value="1"/>
</dbReference>
<dbReference type="InterPro" id="IPR036388">
    <property type="entry name" value="WH-like_DNA-bd_sf"/>
</dbReference>
<feature type="region of interest" description="Disordered" evidence="6">
    <location>
        <begin position="326"/>
        <end position="350"/>
    </location>
</feature>
<dbReference type="GO" id="GO:0006355">
    <property type="term" value="P:regulation of DNA-templated transcription"/>
    <property type="evidence" value="ECO:0007669"/>
    <property type="project" value="InterPro"/>
</dbReference>
<comment type="caution">
    <text evidence="8">The sequence shown here is derived from an EMBL/GenBank/DDBJ whole genome shotgun (WGS) entry which is preliminary data.</text>
</comment>
<dbReference type="Gene3D" id="1.10.10.10">
    <property type="entry name" value="Winged helix-like DNA-binding domain superfamily/Winged helix DNA-binding domain"/>
    <property type="match status" value="1"/>
</dbReference>
<dbReference type="InterPro" id="IPR001867">
    <property type="entry name" value="OmpR/PhoB-type_DNA-bd"/>
</dbReference>
<keyword evidence="9" id="KW-1185">Reference proteome</keyword>
<protein>
    <recommendedName>
        <fullName evidence="7">OmpR/PhoB-type domain-containing protein</fullName>
    </recommendedName>
</protein>
<dbReference type="PANTHER" id="PTHR35807:SF1">
    <property type="entry name" value="TRANSCRIPTIONAL REGULATOR REDD"/>
    <property type="match status" value="1"/>
</dbReference>
<dbReference type="PROSITE" id="PS51755">
    <property type="entry name" value="OMPR_PHOB"/>
    <property type="match status" value="1"/>
</dbReference>
<feature type="compositionally biased region" description="Low complexity" evidence="6">
    <location>
        <begin position="326"/>
        <end position="340"/>
    </location>
</feature>
<keyword evidence="4" id="KW-0804">Transcription</keyword>
<dbReference type="SUPFAM" id="SSF48452">
    <property type="entry name" value="TPR-like"/>
    <property type="match status" value="1"/>
</dbReference>
<evidence type="ECO:0000256" key="6">
    <source>
        <dbReference type="SAM" id="MobiDB-lite"/>
    </source>
</evidence>
<dbReference type="SMART" id="SM01043">
    <property type="entry name" value="BTAD"/>
    <property type="match status" value="1"/>
</dbReference>
<evidence type="ECO:0000256" key="4">
    <source>
        <dbReference type="ARBA" id="ARBA00023163"/>
    </source>
</evidence>
<evidence type="ECO:0000313" key="8">
    <source>
        <dbReference type="EMBL" id="GIG11723.1"/>
    </source>
</evidence>
<dbReference type="SUPFAM" id="SSF46894">
    <property type="entry name" value="C-terminal effector domain of the bipartite response regulators"/>
    <property type="match status" value="1"/>
</dbReference>
<organism evidence="8 9">
    <name type="scientific">Catellatospora methionotrophica</name>
    <dbReference type="NCBI Taxonomy" id="121620"/>
    <lineage>
        <taxon>Bacteria</taxon>
        <taxon>Bacillati</taxon>
        <taxon>Actinomycetota</taxon>
        <taxon>Actinomycetes</taxon>
        <taxon>Micromonosporales</taxon>
        <taxon>Micromonosporaceae</taxon>
        <taxon>Catellatospora</taxon>
    </lineage>
</organism>
<proteinExistence type="inferred from homology"/>
<feature type="region of interest" description="Disordered" evidence="6">
    <location>
        <begin position="1"/>
        <end position="20"/>
    </location>
</feature>
<dbReference type="InterPro" id="IPR041664">
    <property type="entry name" value="AAA_16"/>
</dbReference>
<dbReference type="Gene3D" id="3.40.50.300">
    <property type="entry name" value="P-loop containing nucleotide triphosphate hydrolases"/>
    <property type="match status" value="1"/>
</dbReference>